<name>A0A6P4ZVN6_BRABE</name>
<dbReference type="InterPro" id="IPR002347">
    <property type="entry name" value="SDR_fam"/>
</dbReference>
<dbReference type="InterPro" id="IPR036291">
    <property type="entry name" value="NAD(P)-bd_dom_sf"/>
</dbReference>
<evidence type="ECO:0000256" key="4">
    <source>
        <dbReference type="ARBA" id="ARBA00023308"/>
    </source>
</evidence>
<keyword evidence="2" id="KW-0521">NADP</keyword>
<dbReference type="GeneID" id="109480319"/>
<evidence type="ECO:0000256" key="2">
    <source>
        <dbReference type="ARBA" id="ARBA00022857"/>
    </source>
</evidence>
<dbReference type="Proteomes" id="UP000515135">
    <property type="component" value="Unplaced"/>
</dbReference>
<evidence type="ECO:0000313" key="5">
    <source>
        <dbReference type="Proteomes" id="UP000515135"/>
    </source>
</evidence>
<dbReference type="OrthoDB" id="47007at2759"/>
<dbReference type="RefSeq" id="XP_019638069.1">
    <property type="nucleotide sequence ID" value="XM_019782510.1"/>
</dbReference>
<dbReference type="GO" id="GO:0004303">
    <property type="term" value="F:estradiol 17-beta-dehydrogenase [NAD(P)+] activity"/>
    <property type="evidence" value="ECO:0007669"/>
    <property type="project" value="TreeGrafter"/>
</dbReference>
<dbReference type="PROSITE" id="PS00061">
    <property type="entry name" value="ADH_SHORT"/>
    <property type="match status" value="1"/>
</dbReference>
<dbReference type="PANTHER" id="PTHR43658">
    <property type="entry name" value="SHORT-CHAIN DEHYDROGENASE/REDUCTASE"/>
    <property type="match status" value="1"/>
</dbReference>
<keyword evidence="5" id="KW-1185">Reference proteome</keyword>
<sequence length="273" mass="29575">MAEAGLRYKDKVVIVTGGSKGIGEGAVRVFVRNGSKVVICSRGEEAGKKLEAEMNTSGPGEAFFIPCDVTKEQDIRNVIDKTVEKYGRIDCLINNAGWHPPEQTIDDTSVEDFRSLLNLNLVSYFIASKFALPHLRKTQGNIINMSSLVGVIGQTHACAYVTTKGGITSFTRALAVDEAKYGVRVNTISPGNIWTPLWEGLSKVSQNPEAMVKGGEEAQLLGRMGTIEEAGQMCLFLAAEATFSTGTDLLLSGGAELNYGRKTRMVEKTNIYE</sequence>
<keyword evidence="3" id="KW-0560">Oxidoreductase</keyword>
<dbReference type="SUPFAM" id="SSF51735">
    <property type="entry name" value="NAD(P)-binding Rossmann-fold domains"/>
    <property type="match status" value="1"/>
</dbReference>
<dbReference type="FunFam" id="3.40.50.720:FF:000417">
    <property type="entry name" value="Glucose 1-dehydrogenase, putative"/>
    <property type="match status" value="1"/>
</dbReference>
<evidence type="ECO:0000256" key="1">
    <source>
        <dbReference type="ARBA" id="ARBA00006484"/>
    </source>
</evidence>
<dbReference type="Gene3D" id="3.40.50.720">
    <property type="entry name" value="NAD(P)-binding Rossmann-like Domain"/>
    <property type="match status" value="1"/>
</dbReference>
<dbReference type="GO" id="GO:0019301">
    <property type="term" value="P:rhamnose catabolic process"/>
    <property type="evidence" value="ECO:0007669"/>
    <property type="project" value="UniProtKB-ARBA"/>
</dbReference>
<dbReference type="PRINTS" id="PR00080">
    <property type="entry name" value="SDRFAMILY"/>
</dbReference>
<evidence type="ECO:0000313" key="6">
    <source>
        <dbReference type="RefSeq" id="XP_019638069.1"/>
    </source>
</evidence>
<dbReference type="Pfam" id="PF13561">
    <property type="entry name" value="adh_short_C2"/>
    <property type="match status" value="1"/>
</dbReference>
<comment type="similarity">
    <text evidence="1">Belongs to the short-chain dehydrogenases/reductases (SDR) family.</text>
</comment>
<gene>
    <name evidence="6" type="primary">LOC109480319</name>
</gene>
<dbReference type="PRINTS" id="PR00081">
    <property type="entry name" value="GDHRDH"/>
</dbReference>
<accession>A0A6P4ZVN6</accession>
<dbReference type="GO" id="GO:0005829">
    <property type="term" value="C:cytosol"/>
    <property type="evidence" value="ECO:0007669"/>
    <property type="project" value="TreeGrafter"/>
</dbReference>
<dbReference type="AlphaFoldDB" id="A0A6P4ZVN6"/>
<dbReference type="PANTHER" id="PTHR43658:SF8">
    <property type="entry name" value="17-BETA-HYDROXYSTEROID DEHYDROGENASE 14-RELATED"/>
    <property type="match status" value="1"/>
</dbReference>
<protein>
    <submittedName>
        <fullName evidence="6">17-beta-hydroxysteroid dehydrogenase 14-like</fullName>
    </submittedName>
</protein>
<proteinExistence type="inferred from homology"/>
<reference evidence="6" key="1">
    <citation type="submission" date="2025-08" db="UniProtKB">
        <authorList>
            <consortium name="RefSeq"/>
        </authorList>
    </citation>
    <scope>IDENTIFICATION</scope>
    <source>
        <tissue evidence="6">Gonad</tissue>
    </source>
</reference>
<dbReference type="KEGG" id="bbel:109480319"/>
<keyword evidence="4" id="KW-0684">Rhamnose metabolism</keyword>
<dbReference type="InterPro" id="IPR020904">
    <property type="entry name" value="Sc_DH/Rdtase_CS"/>
</dbReference>
<dbReference type="CDD" id="cd08933">
    <property type="entry name" value="RDH_SDR_c"/>
    <property type="match status" value="1"/>
</dbReference>
<organism evidence="5 6">
    <name type="scientific">Branchiostoma belcheri</name>
    <name type="common">Amphioxus</name>
    <dbReference type="NCBI Taxonomy" id="7741"/>
    <lineage>
        <taxon>Eukaryota</taxon>
        <taxon>Metazoa</taxon>
        <taxon>Chordata</taxon>
        <taxon>Cephalochordata</taxon>
        <taxon>Leptocardii</taxon>
        <taxon>Amphioxiformes</taxon>
        <taxon>Branchiostomatidae</taxon>
        <taxon>Branchiostoma</taxon>
    </lineage>
</organism>
<dbReference type="GO" id="GO:0006706">
    <property type="term" value="P:steroid catabolic process"/>
    <property type="evidence" value="ECO:0007669"/>
    <property type="project" value="TreeGrafter"/>
</dbReference>
<evidence type="ECO:0000256" key="3">
    <source>
        <dbReference type="ARBA" id="ARBA00023002"/>
    </source>
</evidence>